<evidence type="ECO:0000313" key="2">
    <source>
        <dbReference type="EMBL" id="PIN04409.1"/>
    </source>
</evidence>
<accession>A0A2G9GGK6</accession>
<feature type="region of interest" description="Disordered" evidence="1">
    <location>
        <begin position="1"/>
        <end position="44"/>
    </location>
</feature>
<feature type="compositionally biased region" description="Basic and acidic residues" evidence="1">
    <location>
        <begin position="14"/>
        <end position="41"/>
    </location>
</feature>
<comment type="caution">
    <text evidence="2">The sequence shown here is derived from an EMBL/GenBank/DDBJ whole genome shotgun (WGS) entry which is preliminary data.</text>
</comment>
<keyword evidence="3" id="KW-1185">Reference proteome</keyword>
<reference evidence="3" key="1">
    <citation type="journal article" date="2018" name="Gigascience">
        <title>Genome assembly of the Pink Ipe (Handroanthus impetiginosus, Bignoniaceae), a highly valued, ecologically keystone Neotropical timber forest tree.</title>
        <authorList>
            <person name="Silva-Junior O.B."/>
            <person name="Grattapaglia D."/>
            <person name="Novaes E."/>
            <person name="Collevatti R.G."/>
        </authorList>
    </citation>
    <scope>NUCLEOTIDE SEQUENCE [LARGE SCALE GENOMIC DNA]</scope>
    <source>
        <strain evidence="3">cv. UFG-1</strain>
    </source>
</reference>
<gene>
    <name evidence="2" type="ORF">CDL12_23057</name>
</gene>
<sequence>MKPLFPSSSKAKRHQTDHSQELAEFKKNEEAIGLHPSDRASKWSSFRAQIQDHNSNLSNMEETFLRQPTKRLKDNESYANGAVAPVQQPHQKTGVAKGPVSKWSSFITEEDGEEIEIRGRRDSWDRVCQLSNDPLESLVNPERVEEDIHPDFL</sequence>
<evidence type="ECO:0000256" key="1">
    <source>
        <dbReference type="SAM" id="MobiDB-lite"/>
    </source>
</evidence>
<dbReference type="Proteomes" id="UP000231279">
    <property type="component" value="Unassembled WGS sequence"/>
</dbReference>
<dbReference type="AlphaFoldDB" id="A0A2G9GGK6"/>
<name>A0A2G9GGK6_9LAMI</name>
<organism evidence="2 3">
    <name type="scientific">Handroanthus impetiginosus</name>
    <dbReference type="NCBI Taxonomy" id="429701"/>
    <lineage>
        <taxon>Eukaryota</taxon>
        <taxon>Viridiplantae</taxon>
        <taxon>Streptophyta</taxon>
        <taxon>Embryophyta</taxon>
        <taxon>Tracheophyta</taxon>
        <taxon>Spermatophyta</taxon>
        <taxon>Magnoliopsida</taxon>
        <taxon>eudicotyledons</taxon>
        <taxon>Gunneridae</taxon>
        <taxon>Pentapetalae</taxon>
        <taxon>asterids</taxon>
        <taxon>lamiids</taxon>
        <taxon>Lamiales</taxon>
        <taxon>Bignoniaceae</taxon>
        <taxon>Crescentiina</taxon>
        <taxon>Tabebuia alliance</taxon>
        <taxon>Handroanthus</taxon>
    </lineage>
</organism>
<protein>
    <submittedName>
        <fullName evidence="2">Uncharacterized protein</fullName>
    </submittedName>
</protein>
<dbReference type="EMBL" id="NKXS01005165">
    <property type="protein sequence ID" value="PIN04409.1"/>
    <property type="molecule type" value="Genomic_DNA"/>
</dbReference>
<evidence type="ECO:0000313" key="3">
    <source>
        <dbReference type="Proteomes" id="UP000231279"/>
    </source>
</evidence>
<proteinExistence type="predicted"/>